<organism evidence="7 8">
    <name type="scientific">Stylonychia lemnae</name>
    <name type="common">Ciliate</name>
    <dbReference type="NCBI Taxonomy" id="5949"/>
    <lineage>
        <taxon>Eukaryota</taxon>
        <taxon>Sar</taxon>
        <taxon>Alveolata</taxon>
        <taxon>Ciliophora</taxon>
        <taxon>Intramacronucleata</taxon>
        <taxon>Spirotrichea</taxon>
        <taxon>Stichotrichia</taxon>
        <taxon>Sporadotrichida</taxon>
        <taxon>Oxytrichidae</taxon>
        <taxon>Stylonychinae</taxon>
        <taxon>Stylonychia</taxon>
    </lineage>
</organism>
<evidence type="ECO:0000256" key="3">
    <source>
        <dbReference type="ARBA" id="ARBA00022517"/>
    </source>
</evidence>
<gene>
    <name evidence="7" type="primary">Contig9383.g10028</name>
    <name evidence="7" type="ORF">STYLEM_5575</name>
</gene>
<dbReference type="InterPro" id="IPR002687">
    <property type="entry name" value="Nop_dom"/>
</dbReference>
<dbReference type="FunCoup" id="A0A078A409">
    <property type="interactions" value="684"/>
</dbReference>
<keyword evidence="4" id="KW-0539">Nucleus</keyword>
<dbReference type="InterPro" id="IPR012974">
    <property type="entry name" value="NOP58/56_N"/>
</dbReference>
<dbReference type="FunFam" id="1.10.287.4070:FF:000001">
    <property type="entry name" value="Probable Nucleolar protein 58"/>
    <property type="match status" value="1"/>
</dbReference>
<dbReference type="SUPFAM" id="SSF89124">
    <property type="entry name" value="Nop domain"/>
    <property type="match status" value="1"/>
</dbReference>
<dbReference type="PROSITE" id="PS51358">
    <property type="entry name" value="NOP"/>
    <property type="match status" value="1"/>
</dbReference>
<dbReference type="InterPro" id="IPR036070">
    <property type="entry name" value="Nop_dom_sf"/>
</dbReference>
<dbReference type="Pfam" id="PF01798">
    <property type="entry name" value="Nop"/>
    <property type="match status" value="1"/>
</dbReference>
<dbReference type="Gene3D" id="1.10.287.4070">
    <property type="match status" value="1"/>
</dbReference>
<evidence type="ECO:0000259" key="6">
    <source>
        <dbReference type="PROSITE" id="PS51358"/>
    </source>
</evidence>
<dbReference type="EMBL" id="CCKQ01005390">
    <property type="protein sequence ID" value="CDW76614.1"/>
    <property type="molecule type" value="Genomic_DNA"/>
</dbReference>
<evidence type="ECO:0000313" key="8">
    <source>
        <dbReference type="Proteomes" id="UP000039865"/>
    </source>
</evidence>
<comment type="similarity">
    <text evidence="2">Belongs to the NOP5/NOP56 family.</text>
</comment>
<dbReference type="GO" id="GO:0032040">
    <property type="term" value="C:small-subunit processome"/>
    <property type="evidence" value="ECO:0007669"/>
    <property type="project" value="InterPro"/>
</dbReference>
<feature type="region of interest" description="Disordered" evidence="5">
    <location>
        <begin position="412"/>
        <end position="450"/>
    </location>
</feature>
<comment type="subcellular location">
    <subcellularLocation>
        <location evidence="1">Nucleus</location>
        <location evidence="1">Nucleolus</location>
    </subcellularLocation>
</comment>
<dbReference type="OrthoDB" id="6780543at2759"/>
<evidence type="ECO:0000313" key="7">
    <source>
        <dbReference type="EMBL" id="CDW76614.1"/>
    </source>
</evidence>
<dbReference type="Pfam" id="PF08156">
    <property type="entry name" value="NOP5NT"/>
    <property type="match status" value="1"/>
</dbReference>
<accession>A0A078A409</accession>
<evidence type="ECO:0000256" key="1">
    <source>
        <dbReference type="ARBA" id="ARBA00004604"/>
    </source>
</evidence>
<dbReference type="Proteomes" id="UP000039865">
    <property type="component" value="Unassembled WGS sequence"/>
</dbReference>
<dbReference type="InParanoid" id="A0A078A409"/>
<sequence>MYVLFETPAGFALFKVLKEGKLKDVSKLHKEFENPKKAAEIIKLKAFKKFKDTKEAMKSVEKLLKGEMSKGLKKFLDKNIVQKGIEEELMISDKKLGKVITEKLNIECKAGEKASELIRCIRFQMSSLLEDIDEKELKNMSLGLAHSLSRYKLSFSSEKVDTMIIQAVSLLEDLDKELNNYAMRLKEWYSWHFPELAKIVTDNITYSQMVDLIGQRQNVKKISVEKMTEILGNEDIAQEIKEAAEISMGTEILKEDEEHIRSLSKSVFEISQYRQNLAEYLKNRMAAIAPNLTQLIGELVAAKLISHAGSLMNLAKLPASTIQILGAEKALFRALKARKNTPKYGLIYNASIVGAAKNQLKGKVSRTLANKCALCVRYDALGEDVDGNLGMKNKAYLEGRVKLLESGGKVIQQNGGGQKKWQAKAESKGYNASNDFVDKNESKKKRPRLE</sequence>
<protein>
    <recommendedName>
        <fullName evidence="6">Nop domain-containing protein</fullName>
    </recommendedName>
</protein>
<dbReference type="FunFam" id="1.10.246.90:FF:000005">
    <property type="entry name" value="Nucleolar protein 5, putative"/>
    <property type="match status" value="1"/>
</dbReference>
<evidence type="ECO:0000256" key="2">
    <source>
        <dbReference type="ARBA" id="ARBA00009211"/>
    </source>
</evidence>
<name>A0A078A409_STYLE</name>
<dbReference type="InterPro" id="IPR042239">
    <property type="entry name" value="Nop_C"/>
</dbReference>
<evidence type="ECO:0000256" key="5">
    <source>
        <dbReference type="SAM" id="MobiDB-lite"/>
    </source>
</evidence>
<dbReference type="GO" id="GO:0042254">
    <property type="term" value="P:ribosome biogenesis"/>
    <property type="evidence" value="ECO:0007669"/>
    <property type="project" value="UniProtKB-KW"/>
</dbReference>
<keyword evidence="3" id="KW-0690">Ribosome biogenesis</keyword>
<dbReference type="SMART" id="SM00931">
    <property type="entry name" value="NOSIC"/>
    <property type="match status" value="1"/>
</dbReference>
<dbReference type="PANTHER" id="PTHR10894">
    <property type="entry name" value="NUCLEOLAR PROTEIN 5 NUCLEOLAR PROTEIN NOP5 NOP58"/>
    <property type="match status" value="1"/>
</dbReference>
<dbReference type="AlphaFoldDB" id="A0A078A409"/>
<reference evidence="7 8" key="1">
    <citation type="submission" date="2014-06" db="EMBL/GenBank/DDBJ databases">
        <authorList>
            <person name="Swart Estienne"/>
        </authorList>
    </citation>
    <scope>NUCLEOTIDE SEQUENCE [LARGE SCALE GENOMIC DNA]</scope>
    <source>
        <strain evidence="7 8">130c</strain>
    </source>
</reference>
<dbReference type="InterPro" id="IPR012976">
    <property type="entry name" value="NOSIC"/>
</dbReference>
<dbReference type="InterPro" id="IPR045056">
    <property type="entry name" value="Nop56/Nop58"/>
</dbReference>
<dbReference type="GO" id="GO:0031428">
    <property type="term" value="C:box C/D methylation guide snoRNP complex"/>
    <property type="evidence" value="ECO:0007669"/>
    <property type="project" value="InterPro"/>
</dbReference>
<dbReference type="GO" id="GO:0030515">
    <property type="term" value="F:snoRNA binding"/>
    <property type="evidence" value="ECO:0007669"/>
    <property type="project" value="InterPro"/>
</dbReference>
<evidence type="ECO:0000256" key="4">
    <source>
        <dbReference type="ARBA" id="ARBA00023242"/>
    </source>
</evidence>
<dbReference type="OMA" id="MGMRSNW"/>
<feature type="domain" description="Nop" evidence="6">
    <location>
        <begin position="288"/>
        <end position="406"/>
    </location>
</feature>
<proteinExistence type="inferred from homology"/>
<keyword evidence="8" id="KW-1185">Reference proteome</keyword>
<dbReference type="PANTHER" id="PTHR10894:SF1">
    <property type="entry name" value="NUCLEOLAR PROTEIN 58"/>
    <property type="match status" value="1"/>
</dbReference>
<dbReference type="Gene3D" id="1.10.246.90">
    <property type="entry name" value="Nop domain"/>
    <property type="match status" value="1"/>
</dbReference>